<gene>
    <name evidence="1" type="ORF">J2X78_001063</name>
</gene>
<name>A0ACC6KTF2_9SPHI</name>
<dbReference type="EMBL" id="JAVDTF010000001">
    <property type="protein sequence ID" value="MDR6782511.1"/>
    <property type="molecule type" value="Genomic_DNA"/>
</dbReference>
<evidence type="ECO:0000313" key="2">
    <source>
        <dbReference type="Proteomes" id="UP001246858"/>
    </source>
</evidence>
<reference evidence="1" key="1">
    <citation type="submission" date="2023-07" db="EMBL/GenBank/DDBJ databases">
        <title>Sorghum-associated microbial communities from plants grown in Nebraska, USA.</title>
        <authorList>
            <person name="Schachtman D."/>
        </authorList>
    </citation>
    <scope>NUCLEOTIDE SEQUENCE</scope>
    <source>
        <strain evidence="1">2697</strain>
    </source>
</reference>
<accession>A0ACC6KTF2</accession>
<proteinExistence type="predicted"/>
<evidence type="ECO:0000313" key="1">
    <source>
        <dbReference type="EMBL" id="MDR6782511.1"/>
    </source>
</evidence>
<sequence>MTDELLIKFLLNETREEESITVQTWLNASASNKDYFEQFEKIWNSSKKLSANSPVDENEAWRRFKQKAAQKNINEPIVRPLKPAYKWLRVAAVLVLIAAAWSAYNLFVPVSYKSLTAGNAVTKELLPDGSELTLNKNAELSYASNFKRNRNVHFQKGEVFFNVAHDKSKPFVIEIDKVSVLVVGTSFNIKHLNELTEVIVETGIVKVSMGSEEITLHKGEKVLIKKGVHDLVKEQNSDELYNYYRTNKFVLNGTPLPRVVQILNEAYHAQIIINDPAIKKETIFTTLKADTTLEANLTTICSTMGLKFVRNEQRILLSKQKK</sequence>
<comment type="caution">
    <text evidence="1">The sequence shown here is derived from an EMBL/GenBank/DDBJ whole genome shotgun (WGS) entry which is preliminary data.</text>
</comment>
<organism evidence="1 2">
    <name type="scientific">Pedobacter africanus</name>
    <dbReference type="NCBI Taxonomy" id="151894"/>
    <lineage>
        <taxon>Bacteria</taxon>
        <taxon>Pseudomonadati</taxon>
        <taxon>Bacteroidota</taxon>
        <taxon>Sphingobacteriia</taxon>
        <taxon>Sphingobacteriales</taxon>
        <taxon>Sphingobacteriaceae</taxon>
        <taxon>Pedobacter</taxon>
    </lineage>
</organism>
<keyword evidence="2" id="KW-1185">Reference proteome</keyword>
<protein>
    <submittedName>
        <fullName evidence="1">Ferric-dicitrate binding protein FerR (Iron transport regulator)</fullName>
    </submittedName>
</protein>
<dbReference type="Proteomes" id="UP001246858">
    <property type="component" value="Unassembled WGS sequence"/>
</dbReference>